<keyword evidence="2" id="KW-0472">Membrane</keyword>
<proteinExistence type="predicted"/>
<evidence type="ECO:0000256" key="1">
    <source>
        <dbReference type="SAM" id="MobiDB-lite"/>
    </source>
</evidence>
<evidence type="ECO:0000313" key="4">
    <source>
        <dbReference type="Proteomes" id="UP001642409"/>
    </source>
</evidence>
<feature type="transmembrane region" description="Helical" evidence="2">
    <location>
        <begin position="14"/>
        <end position="32"/>
    </location>
</feature>
<organism evidence="3 4">
    <name type="scientific">Hexamita inflata</name>
    <dbReference type="NCBI Taxonomy" id="28002"/>
    <lineage>
        <taxon>Eukaryota</taxon>
        <taxon>Metamonada</taxon>
        <taxon>Diplomonadida</taxon>
        <taxon>Hexamitidae</taxon>
        <taxon>Hexamitinae</taxon>
        <taxon>Hexamita</taxon>
    </lineage>
</organism>
<feature type="transmembrane region" description="Helical" evidence="2">
    <location>
        <begin position="569"/>
        <end position="589"/>
    </location>
</feature>
<keyword evidence="4" id="KW-1185">Reference proteome</keyword>
<name>A0ABP1HH16_9EUKA</name>
<sequence>MIQTILRNLNTFRIQYFLAYYALLCILQTQYTYQQQIIQNRARIINLVVKSTRLFCALWYLFQMTERKYQQNRTYYIKQLRNQMINVEFLFQLLFNVPNKFERVYGAILDMHFTIIFGYFGAYSSSSLQELIRFVTKYNIFYIILVYQYHKSLKFALIGTLSSVFLVVHYYHSNNKKQPQIQAILIKKLQTGLENMFQKHFQQQIGEVNIIEKYQSVVGSIRINLQSTLENTVLFSRLFEQVCLQYKFQIFEASSNSITFGANTAKSKHQQLDECVQVCYIAELIAKQLNMITSAGISSGTIQYTKYMFGNNQLIMQQGDSLQKSDLLTKYSFDETLVDINEFYVKNKYMCIIKPLERNIIEPKFVFTLNEYLVQYQSKKLKSISIQINEQIQLQTEQFLGDTKIIKEFKVENVQEVSVSDQDSQPKSNEYQSQQISTNKHSSALQGIQESCQIYQTIHKVSNQDYTVKYKTFINKNILQRAYEFIIKISSFSSKLNNLIRNKKQFQSYYQHLSMYKNYIISFIHSVSTFFAYKGNVKMTFERVQNQFDISVGIKDISVKYLIRIVKTIFAMDLCFKGLSIIIVFFMLYNNSTKHKLKRYYIQIDQIIEKTTFIVSLLSYMINQFNLEAMLNQLNEYLETQLQFNHIIIRYTIAHATLIVMLSQVNLTLMLDVTLQSPFTMSRNMKIILSLEIIHFAYLFKANPWYSLMFVLSQFHQVPWLLYQFQISINNIRQQLYIAEYVKKQKTILSRRRKTLDVECELLMLSENQPILISEIIGDQTVNYTKIDTNLTKIDKSVQQLFQQVLSQDLQNIPVIQLNGSYIFRINCSQEAVACEDVNRILQDINSLFEDNCYLHLAMINIKSSSSQWVCYSSQPINVNIILSALLSLLQKHKVGIVLSGSDLKAIPLCYNNVHCGVIGEAADEIEELESVQSKILVSKPFWEKVLKEKQTIQCQKQYSRLGTLVELW</sequence>
<gene>
    <name evidence="3" type="ORF">HINF_LOCUS13508</name>
</gene>
<protein>
    <submittedName>
        <fullName evidence="3">Hypothetical_protein</fullName>
    </submittedName>
</protein>
<reference evidence="3 4" key="1">
    <citation type="submission" date="2024-07" db="EMBL/GenBank/DDBJ databases">
        <authorList>
            <person name="Akdeniz Z."/>
        </authorList>
    </citation>
    <scope>NUCLEOTIDE SEQUENCE [LARGE SCALE GENOMIC DNA]</scope>
</reference>
<accession>A0ABP1HH16</accession>
<dbReference type="EMBL" id="CAXDID020000031">
    <property type="protein sequence ID" value="CAL5994344.1"/>
    <property type="molecule type" value="Genomic_DNA"/>
</dbReference>
<feature type="transmembrane region" description="Helical" evidence="2">
    <location>
        <begin position="647"/>
        <end position="671"/>
    </location>
</feature>
<comment type="caution">
    <text evidence="3">The sequence shown here is derived from an EMBL/GenBank/DDBJ whole genome shotgun (WGS) entry which is preliminary data.</text>
</comment>
<keyword evidence="2" id="KW-0812">Transmembrane</keyword>
<feature type="region of interest" description="Disordered" evidence="1">
    <location>
        <begin position="417"/>
        <end position="436"/>
    </location>
</feature>
<evidence type="ECO:0000256" key="2">
    <source>
        <dbReference type="SAM" id="Phobius"/>
    </source>
</evidence>
<keyword evidence="2" id="KW-1133">Transmembrane helix</keyword>
<evidence type="ECO:0000313" key="3">
    <source>
        <dbReference type="EMBL" id="CAL5994344.1"/>
    </source>
</evidence>
<dbReference type="Proteomes" id="UP001642409">
    <property type="component" value="Unassembled WGS sequence"/>
</dbReference>